<feature type="transmembrane region" description="Helical" evidence="1">
    <location>
        <begin position="37"/>
        <end position="57"/>
    </location>
</feature>
<dbReference type="RefSeq" id="WP_090247447.1">
    <property type="nucleotide sequence ID" value="NZ_FPAS01000001.1"/>
</dbReference>
<dbReference type="Proteomes" id="UP000236454">
    <property type="component" value="Unassembled WGS sequence"/>
</dbReference>
<feature type="transmembrane region" description="Helical" evidence="1">
    <location>
        <begin position="12"/>
        <end position="31"/>
    </location>
</feature>
<keyword evidence="3" id="KW-1185">Reference proteome</keyword>
<dbReference type="OrthoDB" id="1466422at2"/>
<evidence type="ECO:0000313" key="2">
    <source>
        <dbReference type="EMBL" id="SFT54889.1"/>
    </source>
</evidence>
<dbReference type="AlphaFoldDB" id="A0A1I6YWR9"/>
<accession>A0A1I6YWR9</accession>
<evidence type="ECO:0000313" key="3">
    <source>
        <dbReference type="Proteomes" id="UP000236454"/>
    </source>
</evidence>
<proteinExistence type="predicted"/>
<reference evidence="2 3" key="1">
    <citation type="submission" date="2016-10" db="EMBL/GenBank/DDBJ databases">
        <authorList>
            <person name="de Groot N.N."/>
        </authorList>
    </citation>
    <scope>NUCLEOTIDE SEQUENCE [LARGE SCALE GENOMIC DNA]</scope>
    <source>
        <strain evidence="2 3">CGMCC 1.7005</strain>
    </source>
</reference>
<feature type="transmembrane region" description="Helical" evidence="1">
    <location>
        <begin position="66"/>
        <end position="86"/>
    </location>
</feature>
<sequence>MNGSINIIFKKYLLAAVIAIVGLVLLIYGLNEKNGQDSLFIVASANIFVGGVLAVLLSSGLLKRNLVIVLAVLCTVVTCLIGYFSYESVNDSILHNEKRVAAELQTVQVLTEIKELEKAFKEQNGRYAANFDELKNFFETGTVKKVESEGTVPQYKLKKAEKMLLYNANPPSDENMTELEAYRLKYEFNNPTNIPGLDNFRRDTVEISFKESFLNNKSMKANRARFNMGPFDIEEIRYVPLSEPRYEWTIQTIDSAIVIQDTMPVIRVYAEEPISKFEGGTKDTIGFGNLKTGSLTGTWE</sequence>
<name>A0A1I6YWR9_9FLAO</name>
<dbReference type="STRING" id="477690.SAMN05216474_1247"/>
<dbReference type="EMBL" id="FPAS01000001">
    <property type="protein sequence ID" value="SFT54889.1"/>
    <property type="molecule type" value="Genomic_DNA"/>
</dbReference>
<protein>
    <submittedName>
        <fullName evidence="2">Uncharacterized protein</fullName>
    </submittedName>
</protein>
<keyword evidence="1" id="KW-1133">Transmembrane helix</keyword>
<keyword evidence="1" id="KW-0812">Transmembrane</keyword>
<gene>
    <name evidence="2" type="ORF">SAMN05216474_1247</name>
</gene>
<keyword evidence="1" id="KW-0472">Membrane</keyword>
<organism evidence="2 3">
    <name type="scientific">Lishizhenia tianjinensis</name>
    <dbReference type="NCBI Taxonomy" id="477690"/>
    <lineage>
        <taxon>Bacteria</taxon>
        <taxon>Pseudomonadati</taxon>
        <taxon>Bacteroidota</taxon>
        <taxon>Flavobacteriia</taxon>
        <taxon>Flavobacteriales</taxon>
        <taxon>Crocinitomicaceae</taxon>
        <taxon>Lishizhenia</taxon>
    </lineage>
</organism>
<evidence type="ECO:0000256" key="1">
    <source>
        <dbReference type="SAM" id="Phobius"/>
    </source>
</evidence>